<organism evidence="1 2">
    <name type="scientific">Panagrolaimus sp. PS1159</name>
    <dbReference type="NCBI Taxonomy" id="55785"/>
    <lineage>
        <taxon>Eukaryota</taxon>
        <taxon>Metazoa</taxon>
        <taxon>Ecdysozoa</taxon>
        <taxon>Nematoda</taxon>
        <taxon>Chromadorea</taxon>
        <taxon>Rhabditida</taxon>
        <taxon>Tylenchina</taxon>
        <taxon>Panagrolaimomorpha</taxon>
        <taxon>Panagrolaimoidea</taxon>
        <taxon>Panagrolaimidae</taxon>
        <taxon>Panagrolaimus</taxon>
    </lineage>
</organism>
<dbReference type="Proteomes" id="UP000887580">
    <property type="component" value="Unplaced"/>
</dbReference>
<evidence type="ECO:0000313" key="1">
    <source>
        <dbReference type="Proteomes" id="UP000887580"/>
    </source>
</evidence>
<sequence length="722" mass="79922">MSLPENDQIIHLNVGGQLFSTSRTTLTWIRDTFFTSLLSGRIATVEDDRGAKFIDRDPELFRHILNYLRTKQIDLNGVSLPLLRHEAQFYGITPLVKRLTLCEEMNESACGDVLYHGMLQPPEIPIIEEKPAKRTPSNRNSSMSSNESSTSNLTNRLLPAKFQNLSLKNDTYSNSSINNNAISSSSTSSSTSGFKGHAKKSSYELTKQVKNDLSNMIAENDLCSSQPLRVRIIRAHNNSVAVAYCNFVACYKMKENVDWQQFFTTPKMSSTVSHISLISKFGNQPEKLAVALLDNSIHLWCFEEPQDDTRDLSVQKLGIFHLDAQIDKLFFIGNQLVALSRSGKVGIWHSMTQNWQRQDLIPISCYDTAGSVLLLGCTNGSIYYIDMQKFPLRMKDNDLLITELYSDPNAETITAISVYLTPKTNLCGNWIEIAYGTSSGTVRVIVQHPETVGHGPQLFQTYTVHTSPVTRVALTTSHLISVCSEYNHVRSWSVQRFRGMISTQPGGTSIASFKVVTLDAVEDVLNCEGCEPGPYGDQDAEQLFIQRLVPDANMVLVRLASNGDRICSIRSVDNSAITAFFAHECEVPNRMGARPRRYLLTGSIDGSVQLWDLTTALDQHNAKIQALSNFQGQLSTSSNDKPSSSTTASTPPTSSNSGTLNLIRMNPNTRFTPILQGPTPEELLQMIEGCELCCASLNTSPTMTPQASAACLTNLEKIGNCH</sequence>
<reference evidence="2" key="1">
    <citation type="submission" date="2022-11" db="UniProtKB">
        <authorList>
            <consortium name="WormBaseParasite"/>
        </authorList>
    </citation>
    <scope>IDENTIFICATION</scope>
</reference>
<dbReference type="WBParaSite" id="PS1159_v2.g13919.t1">
    <property type="protein sequence ID" value="PS1159_v2.g13919.t1"/>
    <property type="gene ID" value="PS1159_v2.g13919"/>
</dbReference>
<accession>A0AC35F7H8</accession>
<proteinExistence type="predicted"/>
<protein>
    <submittedName>
        <fullName evidence="2">BTB domain-containing protein</fullName>
    </submittedName>
</protein>
<evidence type="ECO:0000313" key="2">
    <source>
        <dbReference type="WBParaSite" id="PS1159_v2.g13919.t1"/>
    </source>
</evidence>
<name>A0AC35F7H8_9BILA</name>